<evidence type="ECO:0000256" key="2">
    <source>
        <dbReference type="ARBA" id="ARBA00022448"/>
    </source>
</evidence>
<keyword evidence="9 10" id="KW-0998">Cell outer membrane</keyword>
<dbReference type="GO" id="GO:0015344">
    <property type="term" value="F:siderophore uptake transmembrane transporter activity"/>
    <property type="evidence" value="ECO:0007669"/>
    <property type="project" value="TreeGrafter"/>
</dbReference>
<keyword evidence="5 12" id="KW-0732">Signal</keyword>
<dbReference type="InterPro" id="IPR008969">
    <property type="entry name" value="CarboxyPept-like_regulatory"/>
</dbReference>
<evidence type="ECO:0000256" key="3">
    <source>
        <dbReference type="ARBA" id="ARBA00022452"/>
    </source>
</evidence>
<keyword evidence="2 10" id="KW-0813">Transport</keyword>
<evidence type="ECO:0000313" key="15">
    <source>
        <dbReference type="EMBL" id="TJY64460.1"/>
    </source>
</evidence>
<evidence type="ECO:0000256" key="10">
    <source>
        <dbReference type="PROSITE-ProRule" id="PRU01360"/>
    </source>
</evidence>
<feature type="chain" id="PRO_5020321141" evidence="12">
    <location>
        <begin position="23"/>
        <end position="790"/>
    </location>
</feature>
<proteinExistence type="inferred from homology"/>
<accession>A0A4U0GZ02</accession>
<evidence type="ECO:0000256" key="11">
    <source>
        <dbReference type="RuleBase" id="RU003357"/>
    </source>
</evidence>
<evidence type="ECO:0000259" key="13">
    <source>
        <dbReference type="Pfam" id="PF00593"/>
    </source>
</evidence>
<dbReference type="InterPro" id="IPR037066">
    <property type="entry name" value="Plug_dom_sf"/>
</dbReference>
<dbReference type="GO" id="GO:0044718">
    <property type="term" value="P:siderophore transmembrane transport"/>
    <property type="evidence" value="ECO:0007669"/>
    <property type="project" value="TreeGrafter"/>
</dbReference>
<dbReference type="Gene3D" id="2.170.130.10">
    <property type="entry name" value="TonB-dependent receptor, plug domain"/>
    <property type="match status" value="1"/>
</dbReference>
<keyword evidence="16" id="KW-1185">Reference proteome</keyword>
<name>A0A4U0GZ02_9SPHI</name>
<feature type="domain" description="TonB-dependent receptor plug" evidence="14">
    <location>
        <begin position="123"/>
        <end position="225"/>
    </location>
</feature>
<comment type="similarity">
    <text evidence="10 11">Belongs to the TonB-dependent receptor family.</text>
</comment>
<dbReference type="OrthoDB" id="9812892at2"/>
<feature type="domain" description="TonB-dependent receptor-like beta-barrel" evidence="13">
    <location>
        <begin position="362"/>
        <end position="761"/>
    </location>
</feature>
<dbReference type="InterPro" id="IPR039426">
    <property type="entry name" value="TonB-dep_rcpt-like"/>
</dbReference>
<dbReference type="PANTHER" id="PTHR30069">
    <property type="entry name" value="TONB-DEPENDENT OUTER MEMBRANE RECEPTOR"/>
    <property type="match status" value="1"/>
</dbReference>
<reference evidence="15 16" key="1">
    <citation type="submission" date="2019-04" db="EMBL/GenBank/DDBJ databases">
        <title>Sphingobacterium olei sp. nov., isolated from oil-contaminated soil.</title>
        <authorList>
            <person name="Liu B."/>
        </authorList>
    </citation>
    <scope>NUCLEOTIDE SEQUENCE [LARGE SCALE GENOMIC DNA]</scope>
    <source>
        <strain evidence="15 16">Y3L14</strain>
    </source>
</reference>
<dbReference type="AlphaFoldDB" id="A0A4U0GZ02"/>
<keyword evidence="4 10" id="KW-0812">Transmembrane</keyword>
<dbReference type="SUPFAM" id="SSF49464">
    <property type="entry name" value="Carboxypeptidase regulatory domain-like"/>
    <property type="match status" value="1"/>
</dbReference>
<evidence type="ECO:0000256" key="7">
    <source>
        <dbReference type="ARBA" id="ARBA00023136"/>
    </source>
</evidence>
<dbReference type="EMBL" id="SUKA01000004">
    <property type="protein sequence ID" value="TJY64460.1"/>
    <property type="molecule type" value="Genomic_DNA"/>
</dbReference>
<evidence type="ECO:0000256" key="8">
    <source>
        <dbReference type="ARBA" id="ARBA00023170"/>
    </source>
</evidence>
<feature type="signal peptide" evidence="12">
    <location>
        <begin position="1"/>
        <end position="22"/>
    </location>
</feature>
<keyword evidence="7 10" id="KW-0472">Membrane</keyword>
<dbReference type="Gene3D" id="2.60.40.1120">
    <property type="entry name" value="Carboxypeptidase-like, regulatory domain"/>
    <property type="match status" value="1"/>
</dbReference>
<evidence type="ECO:0000256" key="5">
    <source>
        <dbReference type="ARBA" id="ARBA00022729"/>
    </source>
</evidence>
<protein>
    <submittedName>
        <fullName evidence="15">TonB-dependent receptor</fullName>
    </submittedName>
</protein>
<evidence type="ECO:0000256" key="9">
    <source>
        <dbReference type="ARBA" id="ARBA00023237"/>
    </source>
</evidence>
<evidence type="ECO:0000256" key="4">
    <source>
        <dbReference type="ARBA" id="ARBA00022692"/>
    </source>
</evidence>
<evidence type="ECO:0000256" key="6">
    <source>
        <dbReference type="ARBA" id="ARBA00023077"/>
    </source>
</evidence>
<evidence type="ECO:0000256" key="12">
    <source>
        <dbReference type="SAM" id="SignalP"/>
    </source>
</evidence>
<dbReference type="Pfam" id="PF00593">
    <property type="entry name" value="TonB_dep_Rec_b-barrel"/>
    <property type="match status" value="1"/>
</dbReference>
<gene>
    <name evidence="15" type="ORF">FAZ19_14780</name>
</gene>
<comment type="subcellular location">
    <subcellularLocation>
        <location evidence="1 10">Cell outer membrane</location>
        <topology evidence="1 10">Multi-pass membrane protein</topology>
    </subcellularLocation>
</comment>
<dbReference type="PROSITE" id="PS52016">
    <property type="entry name" value="TONB_DEPENDENT_REC_3"/>
    <property type="match status" value="1"/>
</dbReference>
<evidence type="ECO:0000256" key="1">
    <source>
        <dbReference type="ARBA" id="ARBA00004571"/>
    </source>
</evidence>
<keyword evidence="3 10" id="KW-1134">Transmembrane beta strand</keyword>
<comment type="caution">
    <text evidence="15">The sequence shown here is derived from an EMBL/GenBank/DDBJ whole genome shotgun (WGS) entry which is preliminary data.</text>
</comment>
<keyword evidence="8 15" id="KW-0675">Receptor</keyword>
<dbReference type="InterPro" id="IPR012910">
    <property type="entry name" value="Plug_dom"/>
</dbReference>
<dbReference type="Proteomes" id="UP000309872">
    <property type="component" value="Unassembled WGS sequence"/>
</dbReference>
<sequence length="790" mass="88236">MNQHNKIILMVCLLLSGVYTSAQQITQTFTARILSNGQPVPSATIRLKNQVMHSKQDGSFIFMAVPGSTIHVEISAIGAKTLKQKVDLTNSNSSPVIFHLEKDEKQLEEVNVIGRTESQEVNRQAYNVTSIDAKSLYNTTLDLSHALDRVSGVRVRESGGVGSNFNFSLNGFSGNRVRFFLDGVPIDDLGSSFQINNIPINFAERVEVYKGVVPIWLGSDALGGAVNIVTGVKAQNYLDVSYSYGSFNTHRSVINAGLTSSSGLTFQLSAFQNYSDNNYTITVDASDIKTGAYSPNTKLKRFHDQYHNETVVAKVGVMNKAYADQLLVGLTVGGNYKEIQTGARMVSVFGARHRRGNLLMPSINYKKNNVFTKGLDLAVTGNYNFGKERNIDTVFARFDWFGDSILYSGPGGESSRSLYEYNNNNGLASATANYHLSAGQELTLNNVFNTFNRKGEDKLKPNDINNKIPRKRNKNVLGIGYRYELDEKISVSIFGKHFMQHATSGVVTSDTEPNNGYRTIEKTISKFGYGFATSYFINPNLQLKASYEKSARLPESNELFGDVENLEGNFDLKPESSDNVNIGAQYTFSINKDHLLSLSGNMIYRYATDYIYWTLNNNQSRYVLSNLDGVSNIGGDAELRYSFKDLFTAGANFTYQNVRNEQKYELNYTGISPVYHDRIPNLPYAFGNADASFFIKDLGGKGNTLSLGYNLLYVHQFYLYWPSRGGSDGKYHVPEQLAHDANITYGIKNGRYNFALECKNLTDANLYDNFSLQKPSRGFFFKVRYFINKS</sequence>
<organism evidence="15 16">
    <name type="scientific">Sphingobacterium alkalisoli</name>
    <dbReference type="NCBI Taxonomy" id="1874115"/>
    <lineage>
        <taxon>Bacteria</taxon>
        <taxon>Pseudomonadati</taxon>
        <taxon>Bacteroidota</taxon>
        <taxon>Sphingobacteriia</taxon>
        <taxon>Sphingobacteriales</taxon>
        <taxon>Sphingobacteriaceae</taxon>
        <taxon>Sphingobacterium</taxon>
    </lineage>
</organism>
<keyword evidence="6 11" id="KW-0798">TonB box</keyword>
<dbReference type="GO" id="GO:0009279">
    <property type="term" value="C:cell outer membrane"/>
    <property type="evidence" value="ECO:0007669"/>
    <property type="project" value="UniProtKB-SubCell"/>
</dbReference>
<dbReference type="Pfam" id="PF07715">
    <property type="entry name" value="Plug"/>
    <property type="match status" value="1"/>
</dbReference>
<dbReference type="SUPFAM" id="SSF56935">
    <property type="entry name" value="Porins"/>
    <property type="match status" value="1"/>
</dbReference>
<evidence type="ECO:0000313" key="16">
    <source>
        <dbReference type="Proteomes" id="UP000309872"/>
    </source>
</evidence>
<dbReference type="Gene3D" id="2.40.170.20">
    <property type="entry name" value="TonB-dependent receptor, beta-barrel domain"/>
    <property type="match status" value="1"/>
</dbReference>
<dbReference type="InterPro" id="IPR000531">
    <property type="entry name" value="Beta-barrel_TonB"/>
</dbReference>
<dbReference type="InterPro" id="IPR036942">
    <property type="entry name" value="Beta-barrel_TonB_sf"/>
</dbReference>
<dbReference type="RefSeq" id="WP_136821521.1">
    <property type="nucleotide sequence ID" value="NZ_BMJX01000004.1"/>
</dbReference>
<dbReference type="PANTHER" id="PTHR30069:SF29">
    <property type="entry name" value="HEMOGLOBIN AND HEMOGLOBIN-HAPTOGLOBIN-BINDING PROTEIN 1-RELATED"/>
    <property type="match status" value="1"/>
</dbReference>
<dbReference type="Pfam" id="PF13715">
    <property type="entry name" value="CarbopepD_reg_2"/>
    <property type="match status" value="1"/>
</dbReference>
<evidence type="ECO:0000259" key="14">
    <source>
        <dbReference type="Pfam" id="PF07715"/>
    </source>
</evidence>